<dbReference type="Proteomes" id="UP000242180">
    <property type="component" value="Unassembled WGS sequence"/>
</dbReference>
<evidence type="ECO:0000313" key="12">
    <source>
        <dbReference type="EMBL" id="ORZ03840.1"/>
    </source>
</evidence>
<evidence type="ECO:0000256" key="6">
    <source>
        <dbReference type="ARBA" id="ARBA00022777"/>
    </source>
</evidence>
<feature type="compositionally biased region" description="Pro residues" evidence="9">
    <location>
        <begin position="530"/>
        <end position="540"/>
    </location>
</feature>
<dbReference type="PROSITE" id="PS50011">
    <property type="entry name" value="PROTEIN_KINASE_DOM"/>
    <property type="match status" value="1"/>
</dbReference>
<keyword evidence="4" id="KW-0808">Transferase</keyword>
<evidence type="ECO:0000256" key="4">
    <source>
        <dbReference type="ARBA" id="ARBA00022679"/>
    </source>
</evidence>
<dbReference type="InterPro" id="IPR000961">
    <property type="entry name" value="AGC-kinase_C"/>
</dbReference>
<dbReference type="FunFam" id="1.10.510.10:FF:000008">
    <property type="entry name" value="Non-specific serine/threonine protein kinase"/>
    <property type="match status" value="1"/>
</dbReference>
<feature type="compositionally biased region" description="Basic and acidic residues" evidence="9">
    <location>
        <begin position="138"/>
        <end position="150"/>
    </location>
</feature>
<comment type="caution">
    <text evidence="12">The sequence shown here is derived from an EMBL/GenBank/DDBJ whole genome shotgun (WGS) entry which is preliminary data.</text>
</comment>
<dbReference type="PROSITE" id="PS00108">
    <property type="entry name" value="PROTEIN_KINASE_ST"/>
    <property type="match status" value="1"/>
</dbReference>
<evidence type="ECO:0000256" key="5">
    <source>
        <dbReference type="ARBA" id="ARBA00022741"/>
    </source>
</evidence>
<evidence type="ECO:0000256" key="9">
    <source>
        <dbReference type="SAM" id="MobiDB-lite"/>
    </source>
</evidence>
<dbReference type="SMART" id="SM00220">
    <property type="entry name" value="S_TKc"/>
    <property type="match status" value="1"/>
</dbReference>
<proteinExistence type="inferred from homology"/>
<dbReference type="InterPro" id="IPR036871">
    <property type="entry name" value="PX_dom_sf"/>
</dbReference>
<feature type="binding site" evidence="8">
    <location>
        <position position="221"/>
    </location>
    <ligand>
        <name>ATP</name>
        <dbReference type="ChEBI" id="CHEBI:30616"/>
    </ligand>
</feature>
<accession>A0A1X2HW57</accession>
<sequence length="751" mass="84957">MPCSSPEQPPPLISVFETTLTIHSEVLSVFNVVLQSPTSIVSLVRYPFDFYEFHQKIRTHYPKSKIPFPGLTTPTTIYHDDAQGPRLTKRRSIKNLLNFRTKSNADKLERYLQKCFEHPIVSISTILRDFLSVQRDEDKRVPVQKHDHAHSSHSSMAPPSLSPTSPSTPPSPPESVKVTLDDYDLLKVLGKGCMGKVLLVQSRREDNQSSEKLYALKAIKKSRVVEQKEVQHTRAERDILARLRGQSPFLIRMHYAFQTPTQLFLVLDYFSGGDIATQMSTYHIFTPERTRFYAAEILAGLAVLHRHGIIYRDLKPENVLIGRDGHIVLTDFGLSKIFPPQQYRDEDDLPITTTFCGTAEYLAPEVLLGEPYTFAIDYWSYGTLLYEMLAGITPFWADTHMDMYRRVLEDPLDFPPHFDPVTRDFLSGLLERDPIDRLGWGVHGADEIKAHPFFNEINWEDVEHLRLEPPYVPRLASPTDLSNFDPAFVSMSPRISESSGSSEPQHDDPFEHFSFDARLDPPVMTAAPDVPSPPHSPRLPPATRMLLRQRNKKKQDNRFSSSSSLLSFTPGEIVRHTDTMPSFFSQQPQQPITLGSSRTAYARKRYSAALSEMQPSPPPQRTKKRATHPDDEQSSIYSKSSVTLSSIHAATTRAGSDISADDRLFLRSPHTCHSNDTHTHENHHPPHHLHNNNSNNEDAHASPYARPHCPEPGQVRPVISLTASDESPTNTNTTTTTTHNPRHSLTLSDMA</sequence>
<keyword evidence="5 8" id="KW-0547">Nucleotide-binding</keyword>
<dbReference type="PROSITE" id="PS51285">
    <property type="entry name" value="AGC_KINASE_CTER"/>
    <property type="match status" value="1"/>
</dbReference>
<dbReference type="OrthoDB" id="63267at2759"/>
<feature type="compositionally biased region" description="Polar residues" evidence="9">
    <location>
        <begin position="634"/>
        <end position="644"/>
    </location>
</feature>
<dbReference type="GO" id="GO:0005524">
    <property type="term" value="F:ATP binding"/>
    <property type="evidence" value="ECO:0007669"/>
    <property type="project" value="UniProtKB-UniRule"/>
</dbReference>
<keyword evidence="7 8" id="KW-0067">ATP-binding</keyword>
<feature type="domain" description="AGC-kinase C-terminal" evidence="11">
    <location>
        <begin position="455"/>
        <end position="525"/>
    </location>
</feature>
<feature type="compositionally biased region" description="Low complexity" evidence="9">
    <location>
        <begin position="492"/>
        <end position="502"/>
    </location>
</feature>
<dbReference type="Pfam" id="PF00433">
    <property type="entry name" value="Pkinase_C"/>
    <property type="match status" value="1"/>
</dbReference>
<feature type="compositionally biased region" description="Basic and acidic residues" evidence="9">
    <location>
        <begin position="673"/>
        <end position="684"/>
    </location>
</feature>
<dbReference type="AlphaFoldDB" id="A0A1X2HW57"/>
<dbReference type="EMBL" id="MCGN01000001">
    <property type="protein sequence ID" value="ORZ03840.1"/>
    <property type="molecule type" value="Genomic_DNA"/>
</dbReference>
<feature type="region of interest" description="Disordered" evidence="9">
    <location>
        <begin position="671"/>
        <end position="751"/>
    </location>
</feature>
<dbReference type="Gene3D" id="1.10.510.10">
    <property type="entry name" value="Transferase(Phosphotransferase) domain 1"/>
    <property type="match status" value="1"/>
</dbReference>
<dbReference type="InterPro" id="IPR000719">
    <property type="entry name" value="Prot_kinase_dom"/>
</dbReference>
<dbReference type="Gene3D" id="3.30.1520.10">
    <property type="entry name" value="Phox-like domain"/>
    <property type="match status" value="1"/>
</dbReference>
<feature type="compositionally biased region" description="Basic and acidic residues" evidence="9">
    <location>
        <begin position="504"/>
        <end position="519"/>
    </location>
</feature>
<dbReference type="InterPro" id="IPR045270">
    <property type="entry name" value="STKc_AGC"/>
</dbReference>
<dbReference type="InterPro" id="IPR011009">
    <property type="entry name" value="Kinase-like_dom_sf"/>
</dbReference>
<feature type="region of interest" description="Disordered" evidence="9">
    <location>
        <begin position="492"/>
        <end position="541"/>
    </location>
</feature>
<dbReference type="InterPro" id="IPR008271">
    <property type="entry name" value="Ser/Thr_kinase_AS"/>
</dbReference>
<keyword evidence="2" id="KW-0723">Serine/threonine-protein kinase</keyword>
<keyword evidence="13" id="KW-1185">Reference proteome</keyword>
<dbReference type="GO" id="GO:0035091">
    <property type="term" value="F:phosphatidylinositol binding"/>
    <property type="evidence" value="ECO:0007669"/>
    <property type="project" value="InterPro"/>
</dbReference>
<dbReference type="InterPro" id="IPR017441">
    <property type="entry name" value="Protein_kinase_ATP_BS"/>
</dbReference>
<feature type="compositionally biased region" description="Low complexity" evidence="9">
    <location>
        <begin position="152"/>
        <end position="165"/>
    </location>
</feature>
<gene>
    <name evidence="12" type="ORF">BCR43DRAFT_64990</name>
</gene>
<dbReference type="GO" id="GO:0004674">
    <property type="term" value="F:protein serine/threonine kinase activity"/>
    <property type="evidence" value="ECO:0007669"/>
    <property type="project" value="UniProtKB-KW"/>
</dbReference>
<dbReference type="SMART" id="SM00133">
    <property type="entry name" value="S_TK_X"/>
    <property type="match status" value="1"/>
</dbReference>
<feature type="domain" description="Protein kinase" evidence="10">
    <location>
        <begin position="183"/>
        <end position="454"/>
    </location>
</feature>
<reference evidence="12 13" key="1">
    <citation type="submission" date="2016-07" db="EMBL/GenBank/DDBJ databases">
        <title>Pervasive Adenine N6-methylation of Active Genes in Fungi.</title>
        <authorList>
            <consortium name="DOE Joint Genome Institute"/>
            <person name="Mondo S.J."/>
            <person name="Dannebaum R.O."/>
            <person name="Kuo R.C."/>
            <person name="Labutti K."/>
            <person name="Haridas S."/>
            <person name="Kuo A."/>
            <person name="Salamov A."/>
            <person name="Ahrendt S.R."/>
            <person name="Lipzen A."/>
            <person name="Sullivan W."/>
            <person name="Andreopoulos W.B."/>
            <person name="Clum A."/>
            <person name="Lindquist E."/>
            <person name="Daum C."/>
            <person name="Ramamoorthy G.K."/>
            <person name="Gryganskyi A."/>
            <person name="Culley D."/>
            <person name="Magnuson J.K."/>
            <person name="James T.Y."/>
            <person name="O'Malley M.A."/>
            <person name="Stajich J.E."/>
            <person name="Spatafora J.W."/>
            <person name="Visel A."/>
            <person name="Grigoriev I.V."/>
        </authorList>
    </citation>
    <scope>NUCLEOTIDE SEQUENCE [LARGE SCALE GENOMIC DNA]</scope>
    <source>
        <strain evidence="12 13">NRRL 2496</strain>
    </source>
</reference>
<dbReference type="Gene3D" id="3.30.200.20">
    <property type="entry name" value="Phosphorylase Kinase, domain 1"/>
    <property type="match status" value="1"/>
</dbReference>
<dbReference type="SUPFAM" id="SSF56112">
    <property type="entry name" value="Protein kinase-like (PK-like)"/>
    <property type="match status" value="1"/>
</dbReference>
<feature type="compositionally biased region" description="Low complexity" evidence="9">
    <location>
        <begin position="729"/>
        <end position="738"/>
    </location>
</feature>
<dbReference type="STRING" id="13706.A0A1X2HW57"/>
<evidence type="ECO:0000313" key="13">
    <source>
        <dbReference type="Proteomes" id="UP000242180"/>
    </source>
</evidence>
<name>A0A1X2HW57_SYNRA</name>
<keyword evidence="3" id="KW-0597">Phosphoprotein</keyword>
<feature type="region of interest" description="Disordered" evidence="9">
    <location>
        <begin position="138"/>
        <end position="176"/>
    </location>
</feature>
<protein>
    <submittedName>
        <fullName evidence="12">Kinase-like domain-containing protein</fullName>
    </submittedName>
</protein>
<evidence type="ECO:0000256" key="8">
    <source>
        <dbReference type="PROSITE-ProRule" id="PRU10141"/>
    </source>
</evidence>
<comment type="similarity">
    <text evidence="1">Belongs to the protein kinase superfamily. AGC Ser/Thr protein kinase family.</text>
</comment>
<dbReference type="Pfam" id="PF00069">
    <property type="entry name" value="Pkinase"/>
    <property type="match status" value="1"/>
</dbReference>
<dbReference type="SUPFAM" id="SSF64268">
    <property type="entry name" value="PX domain"/>
    <property type="match status" value="1"/>
</dbReference>
<evidence type="ECO:0000256" key="3">
    <source>
        <dbReference type="ARBA" id="ARBA00022553"/>
    </source>
</evidence>
<dbReference type="InterPro" id="IPR001683">
    <property type="entry name" value="PX_dom"/>
</dbReference>
<feature type="region of interest" description="Disordered" evidence="9">
    <location>
        <begin position="609"/>
        <end position="644"/>
    </location>
</feature>
<evidence type="ECO:0000256" key="7">
    <source>
        <dbReference type="ARBA" id="ARBA00022840"/>
    </source>
</evidence>
<evidence type="ECO:0000259" key="11">
    <source>
        <dbReference type="PROSITE" id="PS51285"/>
    </source>
</evidence>
<dbReference type="Pfam" id="PF00787">
    <property type="entry name" value="PX"/>
    <property type="match status" value="1"/>
</dbReference>
<organism evidence="12 13">
    <name type="scientific">Syncephalastrum racemosum</name>
    <name type="common">Filamentous fungus</name>
    <dbReference type="NCBI Taxonomy" id="13706"/>
    <lineage>
        <taxon>Eukaryota</taxon>
        <taxon>Fungi</taxon>
        <taxon>Fungi incertae sedis</taxon>
        <taxon>Mucoromycota</taxon>
        <taxon>Mucoromycotina</taxon>
        <taxon>Mucoromycetes</taxon>
        <taxon>Mucorales</taxon>
        <taxon>Syncephalastraceae</taxon>
        <taxon>Syncephalastrum</taxon>
    </lineage>
</organism>
<dbReference type="InterPro" id="IPR017892">
    <property type="entry name" value="Pkinase_C"/>
</dbReference>
<evidence type="ECO:0000256" key="1">
    <source>
        <dbReference type="ARBA" id="ARBA00009903"/>
    </source>
</evidence>
<dbReference type="OMA" id="FWADTHM"/>
<dbReference type="InParanoid" id="A0A1X2HW57"/>
<dbReference type="PANTHER" id="PTHR24351">
    <property type="entry name" value="RIBOSOMAL PROTEIN S6 KINASE"/>
    <property type="match status" value="1"/>
</dbReference>
<evidence type="ECO:0000256" key="2">
    <source>
        <dbReference type="ARBA" id="ARBA00022527"/>
    </source>
</evidence>
<evidence type="ECO:0000259" key="10">
    <source>
        <dbReference type="PROSITE" id="PS50011"/>
    </source>
</evidence>
<dbReference type="PROSITE" id="PS00107">
    <property type="entry name" value="PROTEIN_KINASE_ATP"/>
    <property type="match status" value="1"/>
</dbReference>
<dbReference type="CDD" id="cd05123">
    <property type="entry name" value="STKc_AGC"/>
    <property type="match status" value="1"/>
</dbReference>
<keyword evidence="6 12" id="KW-0418">Kinase</keyword>